<keyword evidence="1" id="KW-0812">Transmembrane</keyword>
<dbReference type="Proteomes" id="UP001055940">
    <property type="component" value="Chromosome"/>
</dbReference>
<feature type="transmembrane region" description="Helical" evidence="1">
    <location>
        <begin position="45"/>
        <end position="64"/>
    </location>
</feature>
<proteinExistence type="predicted"/>
<keyword evidence="1" id="KW-1133">Transmembrane helix</keyword>
<gene>
    <name evidence="2" type="ORF">NE857_09240</name>
</gene>
<name>A0ABY5DCT3_9ACTN</name>
<dbReference type="RefSeq" id="WP_254420604.1">
    <property type="nucleotide sequence ID" value="NZ_BAAAJB010000058.1"/>
</dbReference>
<sequence length="96" mass="9776">MATLHITVPDADTITRQRAVNALNDTGIRVNTSTLREREPIGPSVVLGTGVALIFGALAVYLVLLGGAWVGAAALSALASLLGLVGLTHSLTARSS</sequence>
<evidence type="ECO:0000313" key="2">
    <source>
        <dbReference type="EMBL" id="USY21765.1"/>
    </source>
</evidence>
<accession>A0ABY5DCT3</accession>
<keyword evidence="1" id="KW-0472">Membrane</keyword>
<feature type="transmembrane region" description="Helical" evidence="1">
    <location>
        <begin position="70"/>
        <end position="91"/>
    </location>
</feature>
<protein>
    <submittedName>
        <fullName evidence="2">Uncharacterized protein</fullName>
    </submittedName>
</protein>
<reference evidence="2" key="1">
    <citation type="submission" date="2022-06" db="EMBL/GenBank/DDBJ databases">
        <authorList>
            <person name="Ping M."/>
        </authorList>
    </citation>
    <scope>NUCLEOTIDE SEQUENCE</scope>
    <source>
        <strain evidence="2">JCM11759T</strain>
    </source>
</reference>
<keyword evidence="3" id="KW-1185">Reference proteome</keyword>
<evidence type="ECO:0000256" key="1">
    <source>
        <dbReference type="SAM" id="Phobius"/>
    </source>
</evidence>
<organism evidence="2 3">
    <name type="scientific">Nocardiopsis exhalans</name>
    <dbReference type="NCBI Taxonomy" id="163604"/>
    <lineage>
        <taxon>Bacteria</taxon>
        <taxon>Bacillati</taxon>
        <taxon>Actinomycetota</taxon>
        <taxon>Actinomycetes</taxon>
        <taxon>Streptosporangiales</taxon>
        <taxon>Nocardiopsidaceae</taxon>
        <taxon>Nocardiopsis</taxon>
    </lineage>
</organism>
<evidence type="ECO:0000313" key="3">
    <source>
        <dbReference type="Proteomes" id="UP001055940"/>
    </source>
</evidence>
<dbReference type="EMBL" id="CP099837">
    <property type="protein sequence ID" value="USY21765.1"/>
    <property type="molecule type" value="Genomic_DNA"/>
</dbReference>